<dbReference type="PROSITE" id="PS51186">
    <property type="entry name" value="GNAT"/>
    <property type="match status" value="1"/>
</dbReference>
<dbReference type="EMBL" id="CP144914">
    <property type="protein sequence ID" value="WWD78940.1"/>
    <property type="molecule type" value="Genomic_DNA"/>
</dbReference>
<evidence type="ECO:0000259" key="1">
    <source>
        <dbReference type="PROSITE" id="PS51186"/>
    </source>
</evidence>
<organism evidence="2 3">
    <name type="scientific">Alkalicoccus halolimnae</name>
    <dbReference type="NCBI Taxonomy" id="1667239"/>
    <lineage>
        <taxon>Bacteria</taxon>
        <taxon>Bacillati</taxon>
        <taxon>Bacillota</taxon>
        <taxon>Bacilli</taxon>
        <taxon>Bacillales</taxon>
        <taxon>Bacillaceae</taxon>
        <taxon>Alkalicoccus</taxon>
    </lineage>
</organism>
<evidence type="ECO:0000313" key="2">
    <source>
        <dbReference type="EMBL" id="WWD78940.1"/>
    </source>
</evidence>
<proteinExistence type="predicted"/>
<dbReference type="Pfam" id="PF13302">
    <property type="entry name" value="Acetyltransf_3"/>
    <property type="match status" value="1"/>
</dbReference>
<keyword evidence="3" id="KW-1185">Reference proteome</keyword>
<protein>
    <submittedName>
        <fullName evidence="2">GNAT family protein</fullName>
        <ecNumber evidence="2">2.-.-.-</ecNumber>
    </submittedName>
</protein>
<dbReference type="PANTHER" id="PTHR43441">
    <property type="entry name" value="RIBOSOMAL-PROTEIN-SERINE ACETYLTRANSFERASE"/>
    <property type="match status" value="1"/>
</dbReference>
<dbReference type="InterPro" id="IPR016181">
    <property type="entry name" value="Acyl_CoA_acyltransferase"/>
</dbReference>
<feature type="domain" description="N-acetyltransferase" evidence="1">
    <location>
        <begin position="10"/>
        <end position="176"/>
    </location>
</feature>
<dbReference type="PANTHER" id="PTHR43441:SF12">
    <property type="entry name" value="RIBOSOMAL N-ACETYLTRANSFERASE YDAF-RELATED"/>
    <property type="match status" value="1"/>
</dbReference>
<dbReference type="GO" id="GO:0005737">
    <property type="term" value="C:cytoplasm"/>
    <property type="evidence" value="ECO:0007669"/>
    <property type="project" value="TreeGrafter"/>
</dbReference>
<dbReference type="KEGG" id="ahal:FTX54_010950"/>
<reference evidence="2 3" key="1">
    <citation type="submission" date="2024-01" db="EMBL/GenBank/DDBJ databases">
        <title>Complete Genome Sequence of Alkalicoccus halolimnae BZ-SZ-XJ29T, a Moderately Halophilic Bacterium Isolated from a Salt Lake.</title>
        <authorList>
            <person name="Zhao B."/>
        </authorList>
    </citation>
    <scope>NUCLEOTIDE SEQUENCE [LARGE SCALE GENOMIC DNA]</scope>
    <source>
        <strain evidence="2 3">BZ-SZ-XJ29</strain>
    </source>
</reference>
<dbReference type="InterPro" id="IPR051908">
    <property type="entry name" value="Ribosomal_N-acetyltransferase"/>
</dbReference>
<dbReference type="Proteomes" id="UP000321816">
    <property type="component" value="Chromosome"/>
</dbReference>
<dbReference type="RefSeq" id="WP_147804695.1">
    <property type="nucleotide sequence ID" value="NZ_CP144914.1"/>
</dbReference>
<dbReference type="SUPFAM" id="SSF55729">
    <property type="entry name" value="Acyl-CoA N-acyltransferases (Nat)"/>
    <property type="match status" value="1"/>
</dbReference>
<dbReference type="Gene3D" id="3.40.630.30">
    <property type="match status" value="1"/>
</dbReference>
<sequence>MFTYVINEKLELKLLEPRHAEELFFITDESRESLRTWLPWVDHIKSKEDSLAFITSSMKQFGENDGFQAGIWFEGRLAGVIGLHKIDWTNHSTSIGYWLAESFTGRGLMTHSCRAVVNYCFEELGMKRVEIRAAAENSKSAAIPERLGFQREGCLRQSERLYEVYVDHYVYGMLKEEWE</sequence>
<dbReference type="GO" id="GO:1990189">
    <property type="term" value="F:protein N-terminal-serine acetyltransferase activity"/>
    <property type="evidence" value="ECO:0007669"/>
    <property type="project" value="TreeGrafter"/>
</dbReference>
<keyword evidence="2" id="KW-0808">Transferase</keyword>
<name>A0A5C7F477_9BACI</name>
<dbReference type="GO" id="GO:0008999">
    <property type="term" value="F:protein-N-terminal-alanine acetyltransferase activity"/>
    <property type="evidence" value="ECO:0007669"/>
    <property type="project" value="TreeGrafter"/>
</dbReference>
<dbReference type="OrthoDB" id="9784707at2"/>
<evidence type="ECO:0000313" key="3">
    <source>
        <dbReference type="Proteomes" id="UP000321816"/>
    </source>
</evidence>
<accession>A0A5C7F477</accession>
<dbReference type="AlphaFoldDB" id="A0A5C7F477"/>
<dbReference type="EC" id="2.-.-.-" evidence="2"/>
<gene>
    <name evidence="2" type="ORF">FTX54_010950</name>
</gene>
<dbReference type="InterPro" id="IPR000182">
    <property type="entry name" value="GNAT_dom"/>
</dbReference>